<evidence type="ECO:0000256" key="1">
    <source>
        <dbReference type="ARBA" id="ARBA00004713"/>
    </source>
</evidence>
<comment type="similarity">
    <text evidence="8">Belongs to the glycosyltransferase group 1 family.</text>
</comment>
<dbReference type="KEGG" id="wvi:Weevi_0517"/>
<dbReference type="PANTHER" id="PTHR42755">
    <property type="entry name" value="3-DEOXY-MANNO-OCTULOSONATE CYTIDYLYLTRANSFERASE"/>
    <property type="match status" value="1"/>
</dbReference>
<dbReference type="Gene3D" id="3.40.50.11720">
    <property type="entry name" value="3-Deoxy-D-manno-octulosonic-acid transferase, N-terminal domain"/>
    <property type="match status" value="1"/>
</dbReference>
<evidence type="ECO:0000256" key="4">
    <source>
        <dbReference type="ARBA" id="ARBA00022679"/>
    </source>
</evidence>
<evidence type="ECO:0000256" key="2">
    <source>
        <dbReference type="ARBA" id="ARBA00012621"/>
    </source>
</evidence>
<keyword evidence="4 8" id="KW-0808">Transferase</keyword>
<comment type="pathway">
    <text evidence="1 8">Bacterial outer membrane biogenesis; LPS core biosynthesis.</text>
</comment>
<dbReference type="AlphaFoldDB" id="F0NZA7"/>
<gene>
    <name evidence="10" type="ordered locus">Weevi_0517</name>
</gene>
<feature type="domain" description="3-deoxy-D-manno-octulosonic-acid transferase N-terminal" evidence="9">
    <location>
        <begin position="35"/>
        <end position="207"/>
    </location>
</feature>
<dbReference type="PANTHER" id="PTHR42755:SF1">
    <property type="entry name" value="3-DEOXY-D-MANNO-OCTULOSONIC ACID TRANSFERASE, MITOCHONDRIAL-RELATED"/>
    <property type="match status" value="1"/>
</dbReference>
<protein>
    <recommendedName>
        <fullName evidence="3 8">3-deoxy-D-manno-octulosonic acid transferase</fullName>
        <shortName evidence="8">Kdo transferase</shortName>
        <ecNumber evidence="2 8">2.4.99.12</ecNumber>
    </recommendedName>
    <alternativeName>
        <fullName evidence="5 8">Lipid IV(A) 3-deoxy-D-manno-octulosonic acid transferase</fullName>
    </alternativeName>
</protein>
<evidence type="ECO:0000256" key="3">
    <source>
        <dbReference type="ARBA" id="ARBA00019077"/>
    </source>
</evidence>
<dbReference type="Gene3D" id="3.40.50.2000">
    <property type="entry name" value="Glycogen Phosphorylase B"/>
    <property type="match status" value="1"/>
</dbReference>
<dbReference type="STRING" id="865938.Weevi_0517"/>
<comment type="function">
    <text evidence="8">Involved in lipopolysaccharide (LPS) biosynthesis. Catalyzes the transfer of 3-deoxy-D-manno-octulosonate (Kdo) residue(s) from CMP-Kdo to lipid IV(A), the tetraacyldisaccharide-1,4'-bisphosphate precursor of lipid A.</text>
</comment>
<evidence type="ECO:0000259" key="9">
    <source>
        <dbReference type="Pfam" id="PF04413"/>
    </source>
</evidence>
<dbReference type="GO" id="GO:0005886">
    <property type="term" value="C:plasma membrane"/>
    <property type="evidence" value="ECO:0007669"/>
    <property type="project" value="UniProtKB-SubCell"/>
</dbReference>
<proteinExistence type="inferred from homology"/>
<dbReference type="eggNOG" id="COG1519">
    <property type="taxonomic scope" value="Bacteria"/>
</dbReference>
<dbReference type="GO" id="GO:0009244">
    <property type="term" value="P:lipopolysaccharide core region biosynthetic process"/>
    <property type="evidence" value="ECO:0007669"/>
    <property type="project" value="UniProtKB-UniRule"/>
</dbReference>
<evidence type="ECO:0000256" key="8">
    <source>
        <dbReference type="RuleBase" id="RU365103"/>
    </source>
</evidence>
<dbReference type="GO" id="GO:0009245">
    <property type="term" value="P:lipid A biosynthetic process"/>
    <property type="evidence" value="ECO:0007669"/>
    <property type="project" value="TreeGrafter"/>
</dbReference>
<dbReference type="RefSeq" id="WP_013597628.1">
    <property type="nucleotide sequence ID" value="NC_015144.1"/>
</dbReference>
<dbReference type="InterPro" id="IPR039901">
    <property type="entry name" value="Kdotransferase"/>
</dbReference>
<accession>F0NZA7</accession>
<evidence type="ECO:0000256" key="6">
    <source>
        <dbReference type="ARBA" id="ARBA00049183"/>
    </source>
</evidence>
<keyword evidence="8" id="KW-0472">Membrane</keyword>
<feature type="active site" description="Proton acceptor" evidence="7">
    <location>
        <position position="60"/>
    </location>
</feature>
<evidence type="ECO:0000256" key="5">
    <source>
        <dbReference type="ARBA" id="ARBA00031445"/>
    </source>
</evidence>
<comment type="catalytic activity">
    <reaction evidence="6 8">
        <text>lipid IVA (E. coli) + CMP-3-deoxy-beta-D-manno-octulosonate = alpha-Kdo-(2-&gt;6)-lipid IVA (E. coli) + CMP + H(+)</text>
        <dbReference type="Rhea" id="RHEA:28066"/>
        <dbReference type="ChEBI" id="CHEBI:15378"/>
        <dbReference type="ChEBI" id="CHEBI:58603"/>
        <dbReference type="ChEBI" id="CHEBI:60364"/>
        <dbReference type="ChEBI" id="CHEBI:60377"/>
        <dbReference type="ChEBI" id="CHEBI:85987"/>
        <dbReference type="EC" id="2.4.99.12"/>
    </reaction>
</comment>
<dbReference type="Pfam" id="PF04413">
    <property type="entry name" value="Glycos_transf_N"/>
    <property type="match status" value="1"/>
</dbReference>
<dbReference type="InterPro" id="IPR007507">
    <property type="entry name" value="Glycos_transf_N"/>
</dbReference>
<evidence type="ECO:0000313" key="10">
    <source>
        <dbReference type="EMBL" id="ADX67236.1"/>
    </source>
</evidence>
<dbReference type="EMBL" id="CP002455">
    <property type="protein sequence ID" value="ADX67236.1"/>
    <property type="molecule type" value="Genomic_DNA"/>
</dbReference>
<evidence type="ECO:0000256" key="7">
    <source>
        <dbReference type="PIRSR" id="PIRSR639901-1"/>
    </source>
</evidence>
<name>F0NZA7_WEEVC</name>
<keyword evidence="11" id="KW-1185">Reference proteome</keyword>
<dbReference type="GO" id="GO:0043842">
    <property type="term" value="F:Kdo transferase activity"/>
    <property type="evidence" value="ECO:0007669"/>
    <property type="project" value="UniProtKB-EC"/>
</dbReference>
<keyword evidence="8" id="KW-0448">Lipopolysaccharide biosynthesis</keyword>
<organism evidence="10 11">
    <name type="scientific">Weeksella virosa (strain ATCC 43766 / DSM 16922 / JCM 21250 / CCUG 30538 / CDC 9751 / IAM 14551 / NBRC 16016 / NCTC 11634 / CL345/78)</name>
    <dbReference type="NCBI Taxonomy" id="865938"/>
    <lineage>
        <taxon>Bacteria</taxon>
        <taxon>Pseudomonadati</taxon>
        <taxon>Bacteroidota</taxon>
        <taxon>Flavobacteriia</taxon>
        <taxon>Flavobacteriales</taxon>
        <taxon>Weeksellaceae</taxon>
        <taxon>Weeksella</taxon>
    </lineage>
</organism>
<dbReference type="Proteomes" id="UP000008641">
    <property type="component" value="Chromosome"/>
</dbReference>
<keyword evidence="8" id="KW-1003">Cell membrane</keyword>
<evidence type="ECO:0000313" key="11">
    <source>
        <dbReference type="Proteomes" id="UP000008641"/>
    </source>
</evidence>
<dbReference type="HOGENOM" id="CLU_036146_2_1_10"/>
<comment type="subcellular location">
    <subcellularLocation>
        <location evidence="8">Cell membrane</location>
    </subcellularLocation>
</comment>
<sequence length="412" mass="48428">MQLLYTIFIEVYGWILTIASLFHPKAKLWVNGRKKWEEKLGHKISSIDQVIWMHCSSLGEFEQGRPVLEALRDEYPNHTLALSFFSPSGYEVRKNYQGADYIFYLPLDSPKNMRRLVELLHPEMLILVKYEYWYNMIEALDKKKVPIYVISAIFRKQQNFFWFDGKNWFAKQLRKITHFFVQNEESKQLLQHIYIDQVTISGDTRFDRVKNLLSENFDDEKILHFKNQHHLIVVGSSWPKDEELFLNYFTQNPLPGNWRLLFAPHEVDEKSIENLQQKFPEAVRYSSYQKEETSSSILLVDTIGLLNKIYALADIVYIGGGFGAGIHNTLEAATYGKPIIIGPKYQKFQEAVDQIENKNMISIRNQKQFDKILRKLMTDSALRNQMGIISRNYISNQPLATKIILQKLREMQ</sequence>
<dbReference type="EC" id="2.4.99.12" evidence="2 8"/>
<dbReference type="UniPathway" id="UPA00958"/>
<dbReference type="SUPFAM" id="SSF53756">
    <property type="entry name" value="UDP-Glycosyltransferase/glycogen phosphorylase"/>
    <property type="match status" value="1"/>
</dbReference>
<reference evidence="10 11" key="1">
    <citation type="journal article" date="2011" name="Stand. Genomic Sci.">
        <title>Complete genome sequence of Weeksella virosa type strain (9751).</title>
        <authorList>
            <person name="Lang E."/>
            <person name="Teshima H."/>
            <person name="Lucas S."/>
            <person name="Lapidus A."/>
            <person name="Hammon N."/>
            <person name="Deshpande S."/>
            <person name="Nolan M."/>
            <person name="Cheng J.F."/>
            <person name="Pitluck S."/>
            <person name="Liolios K."/>
            <person name="Pagani I."/>
            <person name="Mikhailova N."/>
            <person name="Ivanova N."/>
            <person name="Mavromatis K."/>
            <person name="Pati A."/>
            <person name="Tapia R."/>
            <person name="Han C."/>
            <person name="Goodwin L."/>
            <person name="Chen A."/>
            <person name="Palaniappan K."/>
            <person name="Land M."/>
            <person name="Hauser L."/>
            <person name="Chang Y.J."/>
            <person name="Jeffries C.D."/>
            <person name="Brambilla E.M."/>
            <person name="Kopitz M."/>
            <person name="Rohde M."/>
            <person name="Goker M."/>
            <person name="Tindall B.J."/>
            <person name="Detter J.C."/>
            <person name="Woyke T."/>
            <person name="Bristow J."/>
            <person name="Eisen J.A."/>
            <person name="Markowitz V."/>
            <person name="Hugenholtz P."/>
            <person name="Klenk H.P."/>
            <person name="Kyrpides N.C."/>
        </authorList>
    </citation>
    <scope>NUCLEOTIDE SEQUENCE [LARGE SCALE GENOMIC DNA]</scope>
    <source>
        <strain evidence="11">ATCC 43766 / DSM 16922 / JCM 21250 / NBRC 16016 / NCTC 11634 / CL345/78</strain>
    </source>
</reference>
<reference evidence="11" key="2">
    <citation type="journal article" date="2011" name="Stand. Genomic Sci.">
        <title>Complete genome sequence of Weeksella virosa type strain (9751T).</title>
        <authorList>
            <person name="Lang E."/>
            <person name="Teshima H."/>
            <person name="Lucas S."/>
            <person name="Lapidus A."/>
            <person name="Hammon N."/>
            <person name="Deshpande S."/>
            <person name="Nolan M."/>
            <person name="Cheng J."/>
            <person name="Pitluck S."/>
            <person name="Liolios K."/>
            <person name="Pagani I."/>
            <person name="Mikhailova N."/>
            <person name="Ivanova N."/>
            <person name="Mavromatis K."/>
            <person name="Pati A."/>
            <person name="Tapia R."/>
            <person name="Han C."/>
            <person name="Goodwin L."/>
            <person name="Chen A."/>
            <person name="Palaniappan K."/>
            <person name="Land M."/>
            <person name="Hauser L."/>
            <person name="Chang Y."/>
            <person name="Jeffries C."/>
            <person name="Brambilla E."/>
            <person name="Kopitz M."/>
            <person name="Rohde M."/>
            <person name="Goker M."/>
            <person name="Tindall B."/>
            <person name="Detter J."/>
            <person name="Woyke T."/>
            <person name="Bristow J."/>
            <person name="Eisen J."/>
            <person name="Markowitz V."/>
            <person name="Hugenholtz P."/>
            <person name="Klenk H."/>
            <person name="Kyrpides N."/>
        </authorList>
    </citation>
    <scope>NUCLEOTIDE SEQUENCE [LARGE SCALE GENOMIC DNA]</scope>
    <source>
        <strain evidence="11">ATCC 43766 / DSM 16922 / JCM 21250 / NBRC 16016 / NCTC 11634 / CL345/78</strain>
    </source>
</reference>
<dbReference type="InterPro" id="IPR038107">
    <property type="entry name" value="Glycos_transf_N_sf"/>
</dbReference>
<dbReference type="OrthoDB" id="9789797at2"/>